<dbReference type="InterPro" id="IPR029058">
    <property type="entry name" value="AB_hydrolase_fold"/>
</dbReference>
<reference evidence="2 3" key="1">
    <citation type="submission" date="2020-08" db="EMBL/GenBank/DDBJ databases">
        <title>Genomic Encyclopedia of Type Strains, Phase IV (KMG-V): Genome sequencing to study the core and pangenomes of soil and plant-associated prokaryotes.</title>
        <authorList>
            <person name="Whitman W."/>
        </authorList>
    </citation>
    <scope>NUCLEOTIDE SEQUENCE [LARGE SCALE GENOMIC DNA]</scope>
    <source>
        <strain evidence="2 3">SEMIA 4084</strain>
    </source>
</reference>
<comment type="caution">
    <text evidence="2">The sequence shown here is derived from an EMBL/GenBank/DDBJ whole genome shotgun (WGS) entry which is preliminary data.</text>
</comment>
<dbReference type="SUPFAM" id="SSF53474">
    <property type="entry name" value="alpha/beta-Hydrolases"/>
    <property type="match status" value="1"/>
</dbReference>
<name>A0A7W8X8I6_9HYPH</name>
<evidence type="ECO:0000313" key="3">
    <source>
        <dbReference type="Proteomes" id="UP000585507"/>
    </source>
</evidence>
<keyword evidence="3" id="KW-1185">Reference proteome</keyword>
<keyword evidence="2" id="KW-0378">Hydrolase</keyword>
<feature type="signal peptide" evidence="1">
    <location>
        <begin position="1"/>
        <end position="22"/>
    </location>
</feature>
<dbReference type="Gene3D" id="3.40.50.1820">
    <property type="entry name" value="alpha/beta hydrolase"/>
    <property type="match status" value="1"/>
</dbReference>
<evidence type="ECO:0000313" key="2">
    <source>
        <dbReference type="EMBL" id="MBB5535592.1"/>
    </source>
</evidence>
<proteinExistence type="predicted"/>
<organism evidence="2 3">
    <name type="scientific">Rhizobium giardinii</name>
    <dbReference type="NCBI Taxonomy" id="56731"/>
    <lineage>
        <taxon>Bacteria</taxon>
        <taxon>Pseudomonadati</taxon>
        <taxon>Pseudomonadota</taxon>
        <taxon>Alphaproteobacteria</taxon>
        <taxon>Hyphomicrobiales</taxon>
        <taxon>Rhizobiaceae</taxon>
        <taxon>Rhizobium/Agrobacterium group</taxon>
        <taxon>Rhizobium</taxon>
    </lineage>
</organism>
<dbReference type="EMBL" id="JACHBK010000005">
    <property type="protein sequence ID" value="MBB5535592.1"/>
    <property type="molecule type" value="Genomic_DNA"/>
</dbReference>
<dbReference type="GO" id="GO:0016787">
    <property type="term" value="F:hydrolase activity"/>
    <property type="evidence" value="ECO:0007669"/>
    <property type="project" value="UniProtKB-KW"/>
</dbReference>
<sequence>MLKTIKTLVLGATIATLTVASAQSQDHDLKPTIVLVHGAYAESSSWDAVSARLTKDGYLAIAATRFAASRPMQHPSRRSFAPSTDRWFWSATPMADRSSPKPQTAIRT</sequence>
<keyword evidence="1" id="KW-0732">Signal</keyword>
<accession>A0A7W8X8I6</accession>
<dbReference type="Proteomes" id="UP000585507">
    <property type="component" value="Unassembled WGS sequence"/>
</dbReference>
<protein>
    <submittedName>
        <fullName evidence="2">Dienelactone hydrolase</fullName>
    </submittedName>
</protein>
<feature type="chain" id="PRO_5030909322" evidence="1">
    <location>
        <begin position="23"/>
        <end position="108"/>
    </location>
</feature>
<evidence type="ECO:0000256" key="1">
    <source>
        <dbReference type="SAM" id="SignalP"/>
    </source>
</evidence>
<dbReference type="AlphaFoldDB" id="A0A7W8X8I6"/>
<gene>
    <name evidence="2" type="ORF">GGD55_002296</name>
</gene>